<dbReference type="InterPro" id="IPR010998">
    <property type="entry name" value="Integrase_recombinase_N"/>
</dbReference>
<evidence type="ECO:0000256" key="5">
    <source>
        <dbReference type="SAM" id="MobiDB-lite"/>
    </source>
</evidence>
<name>A0A1H2W9E2_9RHOB</name>
<dbReference type="EMBL" id="FNOM01000003">
    <property type="protein sequence ID" value="SDW77210.1"/>
    <property type="molecule type" value="Genomic_DNA"/>
</dbReference>
<evidence type="ECO:0000256" key="2">
    <source>
        <dbReference type="ARBA" id="ARBA00022908"/>
    </source>
</evidence>
<dbReference type="PANTHER" id="PTHR30349:SF64">
    <property type="entry name" value="PROPHAGE INTEGRASE INTD-RELATED"/>
    <property type="match status" value="1"/>
</dbReference>
<dbReference type="STRING" id="564137.SAMN04488238_103310"/>
<dbReference type="Proteomes" id="UP000198539">
    <property type="component" value="Unassembled WGS sequence"/>
</dbReference>
<dbReference type="Pfam" id="PF00589">
    <property type="entry name" value="Phage_integrase"/>
    <property type="match status" value="1"/>
</dbReference>
<gene>
    <name evidence="7" type="ORF">SAMN04488238_103310</name>
</gene>
<keyword evidence="3" id="KW-0238">DNA-binding</keyword>
<feature type="region of interest" description="Disordered" evidence="5">
    <location>
        <begin position="311"/>
        <end position="335"/>
    </location>
</feature>
<dbReference type="SUPFAM" id="SSF56349">
    <property type="entry name" value="DNA breaking-rejoining enzymes"/>
    <property type="match status" value="1"/>
</dbReference>
<keyword evidence="8" id="KW-1185">Reference proteome</keyword>
<dbReference type="GO" id="GO:0003677">
    <property type="term" value="F:DNA binding"/>
    <property type="evidence" value="ECO:0007669"/>
    <property type="project" value="UniProtKB-KW"/>
</dbReference>
<evidence type="ECO:0000256" key="1">
    <source>
        <dbReference type="ARBA" id="ARBA00008857"/>
    </source>
</evidence>
<accession>A0A1H2W9E2</accession>
<dbReference type="OrthoDB" id="7510934at2"/>
<sequence>MKRTLPTYCYAKGKRGYIYFIRRGCKPIRMHERPGTAEFAAEYALAMKGRSQTTPGRTFAGLIKHYKASHRFAKLAPRSKQDYDKVLEFITDRIGDINPVKVQRRHVIAWQSENAQTQRFANYLVQIIRILMERAIDLGWRTDNPAKGVSLLKPEKAAPKAWPHDLVKAYRAAASGPALLIFELCLGTGQRIGDVLRMRWDHLEAGGINVRQGKTGNALWVPLTAPLRAALDATPKGGLTILTNGQGKPLPYKTAQGVVMRVRKSIGADAYSIHGLRHTAASELATLGFSDEDITALTGHSSASMVAHYTESTRQRSRAERIGIARNGTGPEQKR</sequence>
<evidence type="ECO:0000256" key="3">
    <source>
        <dbReference type="ARBA" id="ARBA00023125"/>
    </source>
</evidence>
<protein>
    <submittedName>
        <fullName evidence="7">Site-specific recombinase XerD</fullName>
    </submittedName>
</protein>
<reference evidence="7 8" key="1">
    <citation type="submission" date="2016-10" db="EMBL/GenBank/DDBJ databases">
        <authorList>
            <person name="de Groot N.N."/>
        </authorList>
    </citation>
    <scope>NUCLEOTIDE SEQUENCE [LARGE SCALE GENOMIC DNA]</scope>
    <source>
        <strain evidence="7 8">CGMCC 1.8894</strain>
    </source>
</reference>
<feature type="compositionally biased region" description="Basic and acidic residues" evidence="5">
    <location>
        <begin position="311"/>
        <end position="323"/>
    </location>
</feature>
<dbReference type="AlphaFoldDB" id="A0A1H2W9E2"/>
<comment type="similarity">
    <text evidence="1">Belongs to the 'phage' integrase family.</text>
</comment>
<evidence type="ECO:0000313" key="8">
    <source>
        <dbReference type="Proteomes" id="UP000198539"/>
    </source>
</evidence>
<dbReference type="PANTHER" id="PTHR30349">
    <property type="entry name" value="PHAGE INTEGRASE-RELATED"/>
    <property type="match status" value="1"/>
</dbReference>
<dbReference type="RefSeq" id="WP_092886849.1">
    <property type="nucleotide sequence ID" value="NZ_CP061498.1"/>
</dbReference>
<feature type="domain" description="Tyr recombinase" evidence="6">
    <location>
        <begin position="157"/>
        <end position="322"/>
    </location>
</feature>
<evidence type="ECO:0000256" key="4">
    <source>
        <dbReference type="ARBA" id="ARBA00023172"/>
    </source>
</evidence>
<dbReference type="GO" id="GO:0015074">
    <property type="term" value="P:DNA integration"/>
    <property type="evidence" value="ECO:0007669"/>
    <property type="project" value="UniProtKB-KW"/>
</dbReference>
<dbReference type="InterPro" id="IPR013762">
    <property type="entry name" value="Integrase-like_cat_sf"/>
</dbReference>
<keyword evidence="2" id="KW-0229">DNA integration</keyword>
<dbReference type="Gene3D" id="1.10.443.10">
    <property type="entry name" value="Intergrase catalytic core"/>
    <property type="match status" value="1"/>
</dbReference>
<dbReference type="PROSITE" id="PS51898">
    <property type="entry name" value="TYR_RECOMBINASE"/>
    <property type="match status" value="1"/>
</dbReference>
<evidence type="ECO:0000313" key="7">
    <source>
        <dbReference type="EMBL" id="SDW77210.1"/>
    </source>
</evidence>
<dbReference type="InterPro" id="IPR050090">
    <property type="entry name" value="Tyrosine_recombinase_XerCD"/>
</dbReference>
<dbReference type="Gene3D" id="1.10.150.130">
    <property type="match status" value="1"/>
</dbReference>
<keyword evidence="4" id="KW-0233">DNA recombination</keyword>
<dbReference type="InterPro" id="IPR002104">
    <property type="entry name" value="Integrase_catalytic"/>
</dbReference>
<organism evidence="7 8">
    <name type="scientific">Roseicitreum antarcticum</name>
    <dbReference type="NCBI Taxonomy" id="564137"/>
    <lineage>
        <taxon>Bacteria</taxon>
        <taxon>Pseudomonadati</taxon>
        <taxon>Pseudomonadota</taxon>
        <taxon>Alphaproteobacteria</taxon>
        <taxon>Rhodobacterales</taxon>
        <taxon>Paracoccaceae</taxon>
        <taxon>Roseicitreum</taxon>
    </lineage>
</organism>
<evidence type="ECO:0000259" key="6">
    <source>
        <dbReference type="PROSITE" id="PS51898"/>
    </source>
</evidence>
<dbReference type="GO" id="GO:0006310">
    <property type="term" value="P:DNA recombination"/>
    <property type="evidence" value="ECO:0007669"/>
    <property type="project" value="UniProtKB-KW"/>
</dbReference>
<dbReference type="InterPro" id="IPR011010">
    <property type="entry name" value="DNA_brk_join_enz"/>
</dbReference>
<proteinExistence type="inferred from homology"/>